<dbReference type="EMBL" id="JBHUEM010000057">
    <property type="protein sequence ID" value="MFD1739754.1"/>
    <property type="molecule type" value="Genomic_DNA"/>
</dbReference>
<proteinExistence type="inferred from homology"/>
<evidence type="ECO:0000256" key="4">
    <source>
        <dbReference type="ARBA" id="ARBA00022989"/>
    </source>
</evidence>
<evidence type="ECO:0000256" key="3">
    <source>
        <dbReference type="ARBA" id="ARBA00022692"/>
    </source>
</evidence>
<evidence type="ECO:0000256" key="1">
    <source>
        <dbReference type="ARBA" id="ARBA00004141"/>
    </source>
</evidence>
<feature type="transmembrane region" description="Helical" evidence="7">
    <location>
        <begin position="384"/>
        <end position="409"/>
    </location>
</feature>
<dbReference type="Proteomes" id="UP001597214">
    <property type="component" value="Unassembled WGS sequence"/>
</dbReference>
<protein>
    <submittedName>
        <fullName evidence="8">Spore germination protein</fullName>
    </submittedName>
</protein>
<dbReference type="PANTHER" id="PTHR22550:SF5">
    <property type="entry name" value="LEUCINE ZIPPER PROTEIN 4"/>
    <property type="match status" value="1"/>
</dbReference>
<feature type="transmembrane region" description="Helical" evidence="7">
    <location>
        <begin position="262"/>
        <end position="281"/>
    </location>
</feature>
<gene>
    <name evidence="8" type="ORF">ACFSCX_25120</name>
</gene>
<feature type="transmembrane region" description="Helical" evidence="7">
    <location>
        <begin position="352"/>
        <end position="372"/>
    </location>
</feature>
<sequence length="440" mass="49190">MRKEESKSVTIQELKLKDIKVTLTYIKTIINSDKIQTLLVKPFFELKDISDYRSYLKSLMGIKTVSSEEEKDLQLAKGDVAIQLCGEIYLLPVQQTRVDSVNEATVETTIQGPRFAFTENLIANLNILRSRYQNPHLTVEVQTLGEMSNMDAAVIYDKTVVNSAVLDIVMKKLEEIDEPIVETTEKLQNIFTDGRRTLFPVSITTERPDRVVYNIAQGKVVIFINGSPFALIAPAVFWDFLTSMDDLYQTYWVSQFFRSLRFLGLLIGLVLPALYVGIVSYNPELLRSQLAISITASRQGVPYPSFIEVLFMLIMMELLVEASIRLPKAISSTATTVGGLILGQAATEASLVSNIMIIIVAAVAISNFSIPLNQMSYAIRIIKYVLLIFGTLYGLIGLAVGLVTLTFYLTSISSYGEPYFKIPIQRKPNELKGVTFQNGE</sequence>
<evidence type="ECO:0000256" key="5">
    <source>
        <dbReference type="ARBA" id="ARBA00023136"/>
    </source>
</evidence>
<evidence type="ECO:0000256" key="7">
    <source>
        <dbReference type="SAM" id="Phobius"/>
    </source>
</evidence>
<evidence type="ECO:0000256" key="2">
    <source>
        <dbReference type="ARBA" id="ARBA00005278"/>
    </source>
</evidence>
<accession>A0ABW4LY17</accession>
<dbReference type="Pfam" id="PF03323">
    <property type="entry name" value="GerA"/>
    <property type="match status" value="1"/>
</dbReference>
<feature type="transmembrane region" description="Helical" evidence="7">
    <location>
        <begin position="220"/>
        <end position="241"/>
    </location>
</feature>
<reference evidence="9" key="1">
    <citation type="journal article" date="2019" name="Int. J. Syst. Evol. Microbiol.">
        <title>The Global Catalogue of Microorganisms (GCM) 10K type strain sequencing project: providing services to taxonomists for standard genome sequencing and annotation.</title>
        <authorList>
            <consortium name="The Broad Institute Genomics Platform"/>
            <consortium name="The Broad Institute Genome Sequencing Center for Infectious Disease"/>
            <person name="Wu L."/>
            <person name="Ma J."/>
        </authorList>
    </citation>
    <scope>NUCLEOTIDE SEQUENCE [LARGE SCALE GENOMIC DNA]</scope>
    <source>
        <strain evidence="9">CCUG 49339</strain>
    </source>
</reference>
<keyword evidence="4 7" id="KW-1133">Transmembrane helix</keyword>
<evidence type="ECO:0000313" key="9">
    <source>
        <dbReference type="Proteomes" id="UP001597214"/>
    </source>
</evidence>
<keyword evidence="5 6" id="KW-0472">Membrane</keyword>
<dbReference type="InterPro" id="IPR004995">
    <property type="entry name" value="Spore_Ger"/>
</dbReference>
<evidence type="ECO:0000313" key="8">
    <source>
        <dbReference type="EMBL" id="MFD1739754.1"/>
    </source>
</evidence>
<keyword evidence="3 7" id="KW-0812">Transmembrane</keyword>
<name>A0ABW4LY17_9BACI</name>
<comment type="similarity">
    <text evidence="2 6">Belongs to the GerABKA family.</text>
</comment>
<dbReference type="InterPro" id="IPR050768">
    <property type="entry name" value="UPF0353/GerABKA_families"/>
</dbReference>
<feature type="transmembrane region" description="Helical" evidence="7">
    <location>
        <begin position="301"/>
        <end position="320"/>
    </location>
</feature>
<dbReference type="PIRSF" id="PIRSF005690">
    <property type="entry name" value="GerBA"/>
    <property type="match status" value="1"/>
</dbReference>
<dbReference type="PANTHER" id="PTHR22550">
    <property type="entry name" value="SPORE GERMINATION PROTEIN"/>
    <property type="match status" value="1"/>
</dbReference>
<dbReference type="RefSeq" id="WP_377931008.1">
    <property type="nucleotide sequence ID" value="NZ_JBHUEM010000057.1"/>
</dbReference>
<comment type="subcellular location">
    <subcellularLocation>
        <location evidence="6">Cell membrane</location>
    </subcellularLocation>
    <subcellularLocation>
        <location evidence="1">Membrane</location>
        <topology evidence="1">Multi-pass membrane protein</topology>
    </subcellularLocation>
</comment>
<keyword evidence="9" id="KW-1185">Reference proteome</keyword>
<comment type="caution">
    <text evidence="8">The sequence shown here is derived from an EMBL/GenBank/DDBJ whole genome shotgun (WGS) entry which is preliminary data.</text>
</comment>
<evidence type="ECO:0000256" key="6">
    <source>
        <dbReference type="PIRNR" id="PIRNR005690"/>
    </source>
</evidence>
<organism evidence="8 9">
    <name type="scientific">Bacillus salitolerans</name>
    <dbReference type="NCBI Taxonomy" id="1437434"/>
    <lineage>
        <taxon>Bacteria</taxon>
        <taxon>Bacillati</taxon>
        <taxon>Bacillota</taxon>
        <taxon>Bacilli</taxon>
        <taxon>Bacillales</taxon>
        <taxon>Bacillaceae</taxon>
        <taxon>Bacillus</taxon>
    </lineage>
</organism>